<evidence type="ECO:0000256" key="2">
    <source>
        <dbReference type="ARBA" id="ARBA00022771"/>
    </source>
</evidence>
<keyword evidence="6" id="KW-1185">Reference proteome</keyword>
<accession>A0ABU3E332</accession>
<dbReference type="PANTHER" id="PTHR30313:SF2">
    <property type="entry name" value="DNA PRIMASE"/>
    <property type="match status" value="1"/>
</dbReference>
<dbReference type="PANTHER" id="PTHR30313">
    <property type="entry name" value="DNA PRIMASE"/>
    <property type="match status" value="1"/>
</dbReference>
<evidence type="ECO:0000313" key="6">
    <source>
        <dbReference type="Proteomes" id="UP001261624"/>
    </source>
</evidence>
<dbReference type="CDD" id="cd00188">
    <property type="entry name" value="TOPRIM"/>
    <property type="match status" value="1"/>
</dbReference>
<dbReference type="EMBL" id="JAVRHM010000012">
    <property type="protein sequence ID" value="MDT0690410.1"/>
    <property type="molecule type" value="Genomic_DNA"/>
</dbReference>
<organism evidence="5 6">
    <name type="scientific">Autumnicola patrickiae</name>
    <dbReference type="NCBI Taxonomy" id="3075591"/>
    <lineage>
        <taxon>Bacteria</taxon>
        <taxon>Pseudomonadati</taxon>
        <taxon>Bacteroidota</taxon>
        <taxon>Flavobacteriia</taxon>
        <taxon>Flavobacteriales</taxon>
        <taxon>Flavobacteriaceae</taxon>
        <taxon>Autumnicola</taxon>
    </lineage>
</organism>
<dbReference type="Gene3D" id="3.40.1360.10">
    <property type="match status" value="1"/>
</dbReference>
<name>A0ABU3E332_9FLAO</name>
<comment type="caution">
    <text evidence="5">The sequence shown here is derived from an EMBL/GenBank/DDBJ whole genome shotgun (WGS) entry which is preliminary data.</text>
</comment>
<protein>
    <submittedName>
        <fullName evidence="5">Toprim domain-containing protein</fullName>
    </submittedName>
</protein>
<gene>
    <name evidence="5" type="ORF">RM549_11475</name>
</gene>
<dbReference type="InterPro" id="IPR036977">
    <property type="entry name" value="DNA_primase_Znf_CHC2"/>
</dbReference>
<dbReference type="SUPFAM" id="SSF57783">
    <property type="entry name" value="Zinc beta-ribbon"/>
    <property type="match status" value="1"/>
</dbReference>
<dbReference type="Gene3D" id="3.90.580.10">
    <property type="entry name" value="Zinc finger, CHC2-type domain"/>
    <property type="match status" value="1"/>
</dbReference>
<evidence type="ECO:0000256" key="3">
    <source>
        <dbReference type="ARBA" id="ARBA00022833"/>
    </source>
</evidence>
<keyword evidence="3" id="KW-0862">Zinc</keyword>
<feature type="domain" description="Zinc finger CHC2-type" evidence="4">
    <location>
        <begin position="36"/>
        <end position="93"/>
    </location>
</feature>
<dbReference type="Pfam" id="PF13155">
    <property type="entry name" value="Toprim_2"/>
    <property type="match status" value="1"/>
</dbReference>
<dbReference type="Proteomes" id="UP001261624">
    <property type="component" value="Unassembled WGS sequence"/>
</dbReference>
<evidence type="ECO:0000259" key="4">
    <source>
        <dbReference type="Pfam" id="PF01807"/>
    </source>
</evidence>
<dbReference type="Pfam" id="PF01807">
    <property type="entry name" value="Zn_ribbon_DnaG"/>
    <property type="match status" value="1"/>
</dbReference>
<evidence type="ECO:0000256" key="1">
    <source>
        <dbReference type="ARBA" id="ARBA00022723"/>
    </source>
</evidence>
<dbReference type="RefSeq" id="WP_311684911.1">
    <property type="nucleotide sequence ID" value="NZ_JAVRHM010000012.1"/>
</dbReference>
<keyword evidence="2" id="KW-0863">Zinc-finger</keyword>
<dbReference type="InterPro" id="IPR050219">
    <property type="entry name" value="DnaG_primase"/>
</dbReference>
<dbReference type="SUPFAM" id="SSF56731">
    <property type="entry name" value="DNA primase core"/>
    <property type="match status" value="1"/>
</dbReference>
<reference evidence="5 6" key="1">
    <citation type="submission" date="2023-09" db="EMBL/GenBank/DDBJ databases">
        <authorList>
            <person name="Rey-Velasco X."/>
        </authorList>
    </citation>
    <scope>NUCLEOTIDE SEQUENCE [LARGE SCALE GENOMIC DNA]</scope>
    <source>
        <strain evidence="5 6">F188</strain>
    </source>
</reference>
<sequence length="285" mass="32402">MRREDNISKSCESPRNICIVKTLAKLGHFPSKTSEKEAWFLSPLRSETQASFNVSLVKNLWYDFGIGKGGSIIDLIMAIKSCSIKEALEYLQRDTISFHFNPPVKKIDLRKKIQIITLGSLEHSALLGYLKSRNIPIEIAEKYCKEVWYRCKSKKYFAIGLENNFGGWELRNKYYKNSSSPKSYSFIDHSSERLLVTEGIFDFLSLIVLEEDLVNSSDLIVLNSLAFIIDIKNIVSKYPEVLLFLDNDTAGEKATAALLNFSDNITDSSSCYKGYKDLNEKLMLG</sequence>
<proteinExistence type="predicted"/>
<dbReference type="InterPro" id="IPR002694">
    <property type="entry name" value="Znf_CHC2"/>
</dbReference>
<keyword evidence="1" id="KW-0479">Metal-binding</keyword>
<evidence type="ECO:0000313" key="5">
    <source>
        <dbReference type="EMBL" id="MDT0690410.1"/>
    </source>
</evidence>